<dbReference type="SMART" id="SM00342">
    <property type="entry name" value="HTH_ARAC"/>
    <property type="match status" value="1"/>
</dbReference>
<protein>
    <submittedName>
        <fullName evidence="5">Helix-turn-helix transcriptional regulator</fullName>
    </submittedName>
</protein>
<evidence type="ECO:0000256" key="1">
    <source>
        <dbReference type="ARBA" id="ARBA00023015"/>
    </source>
</evidence>
<dbReference type="PANTHER" id="PTHR46796">
    <property type="entry name" value="HTH-TYPE TRANSCRIPTIONAL ACTIVATOR RHAS-RELATED"/>
    <property type="match status" value="1"/>
</dbReference>
<comment type="caution">
    <text evidence="5">The sequence shown here is derived from an EMBL/GenBank/DDBJ whole genome shotgun (WGS) entry which is preliminary data.</text>
</comment>
<gene>
    <name evidence="5" type="ORF">WG901_15700</name>
</gene>
<dbReference type="InterPro" id="IPR020449">
    <property type="entry name" value="Tscrpt_reg_AraC-type_HTH"/>
</dbReference>
<dbReference type="RefSeq" id="WP_339588037.1">
    <property type="nucleotide sequence ID" value="NZ_JBBHJZ010000003.1"/>
</dbReference>
<dbReference type="Gene3D" id="1.10.10.60">
    <property type="entry name" value="Homeodomain-like"/>
    <property type="match status" value="1"/>
</dbReference>
<dbReference type="InterPro" id="IPR009057">
    <property type="entry name" value="Homeodomain-like_sf"/>
</dbReference>
<dbReference type="InterPro" id="IPR050204">
    <property type="entry name" value="AraC_XylS_family_regulators"/>
</dbReference>
<name>A0ABU8RZJ3_9SPHN</name>
<organism evidence="5 6">
    <name type="scientific">Novosphingobium anseongense</name>
    <dbReference type="NCBI Taxonomy" id="3133436"/>
    <lineage>
        <taxon>Bacteria</taxon>
        <taxon>Pseudomonadati</taxon>
        <taxon>Pseudomonadota</taxon>
        <taxon>Alphaproteobacteria</taxon>
        <taxon>Sphingomonadales</taxon>
        <taxon>Sphingomonadaceae</taxon>
        <taxon>Novosphingobium</taxon>
    </lineage>
</organism>
<feature type="domain" description="HTH araC/xylS-type" evidence="4">
    <location>
        <begin position="152"/>
        <end position="250"/>
    </location>
</feature>
<dbReference type="PROSITE" id="PS00041">
    <property type="entry name" value="HTH_ARAC_FAMILY_1"/>
    <property type="match status" value="1"/>
</dbReference>
<dbReference type="Pfam" id="PF12833">
    <property type="entry name" value="HTH_18"/>
    <property type="match status" value="1"/>
</dbReference>
<dbReference type="InterPro" id="IPR018062">
    <property type="entry name" value="HTH_AraC-typ_CS"/>
</dbReference>
<dbReference type="PRINTS" id="PR00032">
    <property type="entry name" value="HTHARAC"/>
</dbReference>
<evidence type="ECO:0000313" key="6">
    <source>
        <dbReference type="Proteomes" id="UP001361239"/>
    </source>
</evidence>
<keyword evidence="1" id="KW-0805">Transcription regulation</keyword>
<dbReference type="EMBL" id="JBBHJZ010000003">
    <property type="protein sequence ID" value="MEJ5978096.1"/>
    <property type="molecule type" value="Genomic_DNA"/>
</dbReference>
<dbReference type="PANTHER" id="PTHR46796:SF7">
    <property type="entry name" value="ARAC FAMILY TRANSCRIPTIONAL REGULATOR"/>
    <property type="match status" value="1"/>
</dbReference>
<proteinExistence type="predicted"/>
<evidence type="ECO:0000256" key="3">
    <source>
        <dbReference type="ARBA" id="ARBA00023163"/>
    </source>
</evidence>
<dbReference type="InterPro" id="IPR018060">
    <property type="entry name" value="HTH_AraC"/>
</dbReference>
<sequence>MTESKLRIDVSADLIAFVGQGVVAHEGWPNDSLVVSFAGLEREAVAVLRFDPHSDGALGTTAEVVLVVQRDACRRLFGGLPANAGHWYLPSRLRDLVRSILDCDTAPGARSTLQGARSVDLLCQAFAELAKGELVPVEGGGLLNELDAARIAAARRMIDEKWQEKLTLEAIARACGINRDKLSRGFRTIYNSTVADILTENRLSGARRLLLASDLPVATVGYRCGYLNNASFTRAFTRRYGLSPSQLRQRGEIAA</sequence>
<keyword evidence="3" id="KW-0804">Transcription</keyword>
<dbReference type="Proteomes" id="UP001361239">
    <property type="component" value="Unassembled WGS sequence"/>
</dbReference>
<dbReference type="PROSITE" id="PS01124">
    <property type="entry name" value="HTH_ARAC_FAMILY_2"/>
    <property type="match status" value="1"/>
</dbReference>
<accession>A0ABU8RZJ3</accession>
<keyword evidence="6" id="KW-1185">Reference proteome</keyword>
<evidence type="ECO:0000259" key="4">
    <source>
        <dbReference type="PROSITE" id="PS01124"/>
    </source>
</evidence>
<evidence type="ECO:0000313" key="5">
    <source>
        <dbReference type="EMBL" id="MEJ5978096.1"/>
    </source>
</evidence>
<evidence type="ECO:0000256" key="2">
    <source>
        <dbReference type="ARBA" id="ARBA00023125"/>
    </source>
</evidence>
<keyword evidence="2" id="KW-0238">DNA-binding</keyword>
<dbReference type="SUPFAM" id="SSF46689">
    <property type="entry name" value="Homeodomain-like"/>
    <property type="match status" value="2"/>
</dbReference>
<reference evidence="5 6" key="1">
    <citation type="submission" date="2024-03" db="EMBL/GenBank/DDBJ databases">
        <authorList>
            <person name="Jo J.-H."/>
        </authorList>
    </citation>
    <scope>NUCLEOTIDE SEQUENCE [LARGE SCALE GENOMIC DNA]</scope>
    <source>
        <strain evidence="5 6">PS1R-30</strain>
    </source>
</reference>